<protein>
    <recommendedName>
        <fullName evidence="9">Branched-chain amino acid ABC transporter permease</fullName>
    </recommendedName>
</protein>
<dbReference type="InterPro" id="IPR001851">
    <property type="entry name" value="ABC_transp_permease"/>
</dbReference>
<dbReference type="EMBL" id="NDWU01000004">
    <property type="protein sequence ID" value="PUA33773.1"/>
    <property type="molecule type" value="Genomic_DNA"/>
</dbReference>
<keyword evidence="3 6" id="KW-0812">Transmembrane</keyword>
<name>A0A2R7Y8C0_9ARCH</name>
<evidence type="ECO:0008006" key="9">
    <source>
        <dbReference type="Google" id="ProtNLM"/>
    </source>
</evidence>
<feature type="transmembrane region" description="Helical" evidence="6">
    <location>
        <begin position="226"/>
        <end position="247"/>
    </location>
</feature>
<keyword evidence="5 6" id="KW-0472">Membrane</keyword>
<dbReference type="CDD" id="cd06581">
    <property type="entry name" value="TM_PBP1_LivM_like"/>
    <property type="match status" value="1"/>
</dbReference>
<keyword evidence="4 6" id="KW-1133">Transmembrane helix</keyword>
<evidence type="ECO:0000313" key="7">
    <source>
        <dbReference type="EMBL" id="PUA33773.1"/>
    </source>
</evidence>
<dbReference type="GO" id="GO:0015658">
    <property type="term" value="F:branched-chain amino acid transmembrane transporter activity"/>
    <property type="evidence" value="ECO:0007669"/>
    <property type="project" value="InterPro"/>
</dbReference>
<reference evidence="7 8" key="1">
    <citation type="submission" date="2017-04" db="EMBL/GenBank/DDBJ databases">
        <title>Draft Aigarchaeota genome from a New Zealand hot spring.</title>
        <authorList>
            <person name="Reysenbach A.-L."/>
            <person name="Donaho J.A."/>
            <person name="Gerhart J."/>
            <person name="Kelley J.F."/>
            <person name="Kouba K."/>
            <person name="Podar M."/>
            <person name="Stott M."/>
        </authorList>
    </citation>
    <scope>NUCLEOTIDE SEQUENCE [LARGE SCALE GENOMIC DNA]</scope>
    <source>
        <strain evidence="7">NZ13_MG1</strain>
    </source>
</reference>
<feature type="transmembrane region" description="Helical" evidence="6">
    <location>
        <begin position="92"/>
        <end position="115"/>
    </location>
</feature>
<feature type="transmembrane region" description="Helical" evidence="6">
    <location>
        <begin position="6"/>
        <end position="31"/>
    </location>
</feature>
<gene>
    <name evidence="7" type="ORF">B9J98_02190</name>
</gene>
<dbReference type="PANTHER" id="PTHR30482">
    <property type="entry name" value="HIGH-AFFINITY BRANCHED-CHAIN AMINO ACID TRANSPORT SYSTEM PERMEASE"/>
    <property type="match status" value="1"/>
</dbReference>
<feature type="transmembrane region" description="Helical" evidence="6">
    <location>
        <begin position="169"/>
        <end position="189"/>
    </location>
</feature>
<evidence type="ECO:0000256" key="2">
    <source>
        <dbReference type="ARBA" id="ARBA00022475"/>
    </source>
</evidence>
<evidence type="ECO:0000256" key="5">
    <source>
        <dbReference type="ARBA" id="ARBA00023136"/>
    </source>
</evidence>
<sequence>MPIPLPITFLIDLLTLFGLFAIISMSLNLEFGYAGIPNFGKMLAVAGGAFFVGAVPGRVIAYMLDVPTSLDFFRNNLEVVSLVNQALASNPIISTLYLLASLAGAALAGAALGYIASYPGIRLRGDYLAMTLLAMAEVLRVIGDNWEPLIGGSLGVRIPDPFRWVGGEYRSLSVALTILGVTAAMFVYLELVSKSPLGRTLKAVRDEELSARVYGKDVDRLRVKTLIVGCAIAAVSGALYSFLTASVSARDFNRVTHTFWPWVMVLVGGAGNNLGAVVGAGIFVTLRRLITFYKSYFEAIVPFDVVWLEYMLLGLALILVLLYRPEGLLPERPTRTLKRGDILRVISRMKRKEEN</sequence>
<evidence type="ECO:0000256" key="6">
    <source>
        <dbReference type="SAM" id="Phobius"/>
    </source>
</evidence>
<feature type="transmembrane region" description="Helical" evidence="6">
    <location>
        <begin position="259"/>
        <end position="284"/>
    </location>
</feature>
<comment type="caution">
    <text evidence="7">The sequence shown here is derived from an EMBL/GenBank/DDBJ whole genome shotgun (WGS) entry which is preliminary data.</text>
</comment>
<comment type="subcellular location">
    <subcellularLocation>
        <location evidence="1">Cell membrane</location>
        <topology evidence="1">Multi-pass membrane protein</topology>
    </subcellularLocation>
</comment>
<dbReference type="GO" id="GO:0005886">
    <property type="term" value="C:plasma membrane"/>
    <property type="evidence" value="ECO:0007669"/>
    <property type="project" value="UniProtKB-SubCell"/>
</dbReference>
<dbReference type="PANTHER" id="PTHR30482:SF1">
    <property type="entry name" value="BRANCHED-CHAIN AMINO ACID TRANSPORT PERMEASE PROTEIN LIVM-RELATED"/>
    <property type="match status" value="1"/>
</dbReference>
<dbReference type="InterPro" id="IPR043428">
    <property type="entry name" value="LivM-like"/>
</dbReference>
<dbReference type="Proteomes" id="UP000244066">
    <property type="component" value="Unassembled WGS sequence"/>
</dbReference>
<keyword evidence="2" id="KW-1003">Cell membrane</keyword>
<dbReference type="AlphaFoldDB" id="A0A2R7Y8C0"/>
<proteinExistence type="predicted"/>
<evidence type="ECO:0000313" key="8">
    <source>
        <dbReference type="Proteomes" id="UP000244066"/>
    </source>
</evidence>
<evidence type="ECO:0000256" key="4">
    <source>
        <dbReference type="ARBA" id="ARBA00022989"/>
    </source>
</evidence>
<evidence type="ECO:0000256" key="1">
    <source>
        <dbReference type="ARBA" id="ARBA00004651"/>
    </source>
</evidence>
<accession>A0A2R7Y8C0</accession>
<evidence type="ECO:0000256" key="3">
    <source>
        <dbReference type="ARBA" id="ARBA00022692"/>
    </source>
</evidence>
<dbReference type="Pfam" id="PF02653">
    <property type="entry name" value="BPD_transp_2"/>
    <property type="match status" value="1"/>
</dbReference>
<feature type="transmembrane region" description="Helical" evidence="6">
    <location>
        <begin position="305"/>
        <end position="323"/>
    </location>
</feature>
<feature type="transmembrane region" description="Helical" evidence="6">
    <location>
        <begin position="43"/>
        <end position="64"/>
    </location>
</feature>
<organism evidence="7 8">
    <name type="scientific">Candidatus Terraquivivens tikiterensis</name>
    <dbReference type="NCBI Taxonomy" id="1980982"/>
    <lineage>
        <taxon>Archaea</taxon>
        <taxon>Nitrososphaerota</taxon>
        <taxon>Candidatus Wolframiiraptoraceae</taxon>
        <taxon>Candidatus Terraquivivens</taxon>
    </lineage>
</organism>